<dbReference type="EMBL" id="LR877160">
    <property type="protein sequence ID" value="CAD2220098.1"/>
    <property type="molecule type" value="Genomic_DNA"/>
</dbReference>
<evidence type="ECO:0000313" key="1">
    <source>
        <dbReference type="EMBL" id="CAD2220098.1"/>
    </source>
</evidence>
<organism evidence="1 2">
    <name type="scientific">Angomonas deanei</name>
    <dbReference type="NCBI Taxonomy" id="59799"/>
    <lineage>
        <taxon>Eukaryota</taxon>
        <taxon>Discoba</taxon>
        <taxon>Euglenozoa</taxon>
        <taxon>Kinetoplastea</taxon>
        <taxon>Metakinetoplastina</taxon>
        <taxon>Trypanosomatida</taxon>
        <taxon>Trypanosomatidae</taxon>
        <taxon>Strigomonadinae</taxon>
        <taxon>Angomonas</taxon>
    </lineage>
</organism>
<protein>
    <submittedName>
        <fullName evidence="1">Uncharacterized protein</fullName>
    </submittedName>
</protein>
<name>A0A7G2CJQ6_9TRYP</name>
<evidence type="ECO:0000313" key="2">
    <source>
        <dbReference type="Proteomes" id="UP000515908"/>
    </source>
</evidence>
<accession>A0A7G2CJQ6</accession>
<dbReference type="AlphaFoldDB" id="A0A7G2CJQ6"/>
<gene>
    <name evidence="1" type="ORF">ADEAN_000761300</name>
</gene>
<dbReference type="VEuPathDB" id="TriTrypDB:ADEAN_000761300"/>
<keyword evidence="2" id="KW-1185">Reference proteome</keyword>
<dbReference type="Proteomes" id="UP000515908">
    <property type="component" value="Chromosome 16"/>
</dbReference>
<proteinExistence type="predicted"/>
<sequence>MSEAKIDAKAIGAMLNRLLLEGNTSPATTKGAFLQLFQAIWCEHQFDDAQSAALATSLCLPIWEYINIITCWNTVSTGNATLLQMLTSLYSKPKDRRCFYQQINALGGGSQPGVPLATPTSGQEIVAVEKGYTPSEYTEVLLSCSNFFGMESRCSTDSGWLRNTIAKVNTLLPRVVLVGDEEPKSDGTEFFVHLRQPLSCITSFSFLASAVWKILHLAVTFDVDVKEMKNTLLSSAWSAQTVSYLNSVITYRQLFGNVVDTFTFCAATGPKKISTASDNLPPMSPSILRRFLSEQGCTMPTTQIASGNYNNLPIHDKIQSNYESLRILTREKIEETIPQEMSFSGESSLCRSGIQLTLLLRETLSSQATGSMANDKNASAFVSKLIFSRKRSRNCLSFREGPSLVPAPPTFIFSNSTNSTENSSIERICVELSCDQNKTE</sequence>
<reference evidence="1 2" key="1">
    <citation type="submission" date="2020-08" db="EMBL/GenBank/DDBJ databases">
        <authorList>
            <person name="Newling K."/>
            <person name="Davey J."/>
            <person name="Forrester S."/>
        </authorList>
    </citation>
    <scope>NUCLEOTIDE SEQUENCE [LARGE SCALE GENOMIC DNA]</scope>
    <source>
        <strain evidence="2">Crithidia deanei Carvalho (ATCC PRA-265)</strain>
    </source>
</reference>